<proteinExistence type="predicted"/>
<evidence type="ECO:0000313" key="2">
    <source>
        <dbReference type="Proteomes" id="UP000558070"/>
    </source>
</evidence>
<protein>
    <submittedName>
        <fullName evidence="1">Uncharacterized protein</fullName>
    </submittedName>
</protein>
<name>A0A7X0ZGD2_9LIST</name>
<accession>A0A7X0ZGD2</accession>
<dbReference type="RefSeq" id="WP_185607708.1">
    <property type="nucleotide sequence ID" value="NZ_JAARZO010000001.1"/>
</dbReference>
<organism evidence="1 2">
    <name type="scientific">Listeria farberi</name>
    <dbReference type="NCBI Taxonomy" id="2713500"/>
    <lineage>
        <taxon>Bacteria</taxon>
        <taxon>Bacillati</taxon>
        <taxon>Bacillota</taxon>
        <taxon>Bacilli</taxon>
        <taxon>Bacillales</taxon>
        <taxon>Listeriaceae</taxon>
        <taxon>Listeria</taxon>
    </lineage>
</organism>
<sequence>MKEFNLLDCIGKAINTVEIQKLLNITNIDENSLEYSSNSTTTFGISKNVELHFRKAEIIQFYLENESIEMQETFKELINQMLAAPNDMLFLNAMIIRNNSLFDLGYHLHTPMEINKTTKAELMDRLGEPYLVNTIFNSVGWRINNNRLAGQFDKENNILRHISIAIF</sequence>
<gene>
    <name evidence="1" type="ORF">HCB47_03190</name>
</gene>
<dbReference type="AlphaFoldDB" id="A0A7X0ZGD2"/>
<comment type="caution">
    <text evidence="1">The sequence shown here is derived from an EMBL/GenBank/DDBJ whole genome shotgun (WGS) entry which is preliminary data.</text>
</comment>
<dbReference type="Proteomes" id="UP000558070">
    <property type="component" value="Unassembled WGS sequence"/>
</dbReference>
<dbReference type="EMBL" id="JAARZO010000001">
    <property type="protein sequence ID" value="MBC2286643.1"/>
    <property type="molecule type" value="Genomic_DNA"/>
</dbReference>
<reference evidence="1 2" key="1">
    <citation type="submission" date="2020-03" db="EMBL/GenBank/DDBJ databases">
        <title>Soil Listeria distribution.</title>
        <authorList>
            <person name="Liao J."/>
            <person name="Wiedmann M."/>
        </authorList>
    </citation>
    <scope>NUCLEOTIDE SEQUENCE [LARGE SCALE GENOMIC DNA]</scope>
    <source>
        <strain evidence="1 2">FSL L7-0072</strain>
    </source>
</reference>
<evidence type="ECO:0000313" key="1">
    <source>
        <dbReference type="EMBL" id="MBC2286643.1"/>
    </source>
</evidence>